<evidence type="ECO:0000313" key="2">
    <source>
        <dbReference type="Proteomes" id="UP000266723"/>
    </source>
</evidence>
<sequence length="100" mass="11435">MTLVMLVDSSDSDPLETTFFVGRSFVISLGHLAPHIYRASVMGEGEMNRRGYEKEFVSTWIRVRLLLSLASTEAWIITPRPVSRKLLKAKKKRKDEIIRG</sequence>
<dbReference type="EMBL" id="QGKV02000832">
    <property type="protein sequence ID" value="KAF3551652.1"/>
    <property type="molecule type" value="Genomic_DNA"/>
</dbReference>
<dbReference type="Proteomes" id="UP000266723">
    <property type="component" value="Unassembled WGS sequence"/>
</dbReference>
<organism evidence="1 2">
    <name type="scientific">Brassica cretica</name>
    <name type="common">Mustard</name>
    <dbReference type="NCBI Taxonomy" id="69181"/>
    <lineage>
        <taxon>Eukaryota</taxon>
        <taxon>Viridiplantae</taxon>
        <taxon>Streptophyta</taxon>
        <taxon>Embryophyta</taxon>
        <taxon>Tracheophyta</taxon>
        <taxon>Spermatophyta</taxon>
        <taxon>Magnoliopsida</taxon>
        <taxon>eudicotyledons</taxon>
        <taxon>Gunneridae</taxon>
        <taxon>Pentapetalae</taxon>
        <taxon>rosids</taxon>
        <taxon>malvids</taxon>
        <taxon>Brassicales</taxon>
        <taxon>Brassicaceae</taxon>
        <taxon>Brassiceae</taxon>
        <taxon>Brassica</taxon>
    </lineage>
</organism>
<proteinExistence type="predicted"/>
<accession>A0ABQ7CJG5</accession>
<reference evidence="1 2" key="1">
    <citation type="journal article" date="2020" name="BMC Genomics">
        <title>Intraspecific diversification of the crop wild relative Brassica cretica Lam. using demographic model selection.</title>
        <authorList>
            <person name="Kioukis A."/>
            <person name="Michalopoulou V.A."/>
            <person name="Briers L."/>
            <person name="Pirintsos S."/>
            <person name="Studholme D.J."/>
            <person name="Pavlidis P."/>
            <person name="Sarris P.F."/>
        </authorList>
    </citation>
    <scope>NUCLEOTIDE SEQUENCE [LARGE SCALE GENOMIC DNA]</scope>
    <source>
        <strain evidence="2">cv. PFS-1207/04</strain>
    </source>
</reference>
<keyword evidence="2" id="KW-1185">Reference proteome</keyword>
<name>A0ABQ7CJG5_BRACR</name>
<gene>
    <name evidence="1" type="ORF">DY000_02005543</name>
</gene>
<comment type="caution">
    <text evidence="1">The sequence shown here is derived from an EMBL/GenBank/DDBJ whole genome shotgun (WGS) entry which is preliminary data.</text>
</comment>
<evidence type="ECO:0000313" key="1">
    <source>
        <dbReference type="EMBL" id="KAF3551652.1"/>
    </source>
</evidence>
<protein>
    <submittedName>
        <fullName evidence="1">Uncharacterized protein</fullName>
    </submittedName>
</protein>